<organism evidence="1 2">
    <name type="scientific">Candidatus Sarcina troglodytae</name>
    <dbReference type="NCBI Taxonomy" id="2726954"/>
    <lineage>
        <taxon>Bacteria</taxon>
        <taxon>Bacillati</taxon>
        <taxon>Bacillota</taxon>
        <taxon>Clostridia</taxon>
        <taxon>Eubacteriales</taxon>
        <taxon>Clostridiaceae</taxon>
        <taxon>Sarcina</taxon>
    </lineage>
</organism>
<protein>
    <submittedName>
        <fullName evidence="1">Uncharacterized protein</fullName>
    </submittedName>
</protein>
<geneLocation type="plasmid" evidence="1 2">
    <name>p3</name>
</geneLocation>
<name>A0ACD1BGL1_9CLOT</name>
<evidence type="ECO:0000313" key="2">
    <source>
        <dbReference type="Proteomes" id="UP000594603"/>
    </source>
</evidence>
<accession>A0ACD1BGL1</accession>
<dbReference type="EMBL" id="CP051757">
    <property type="protein sequence ID" value="QPJ86709.1"/>
    <property type="molecule type" value="Genomic_DNA"/>
</dbReference>
<evidence type="ECO:0000313" key="1">
    <source>
        <dbReference type="EMBL" id="QPJ86709.1"/>
    </source>
</evidence>
<proteinExistence type="predicted"/>
<keyword evidence="2" id="KW-1185">Reference proteome</keyword>
<reference evidence="1" key="1">
    <citation type="submission" date="2020-04" db="EMBL/GenBank/DDBJ databases">
        <title>A novel bacterium ('Candidatus Sarcina troglodytae' sp. nov.) linked to a protracted, uniformly lethal epizootic among sanctuary western chimpanzees (Pan troglodytes verus) in Sierra Leone.</title>
        <authorList>
            <person name="Owens L.A."/>
            <person name="Colitti B."/>
            <person name="Hirji I."/>
            <person name="Pizaro A."/>
            <person name="Jaffe J.E."/>
            <person name="Moittie S."/>
            <person name="Bishop-Lilly K.A."/>
            <person name="Estrella L.A."/>
            <person name="Voegtly L.J."/>
            <person name="Kuhn J.H."/>
            <person name="Suen G."/>
            <person name="Deblois C.L."/>
            <person name="Dunn C."/>
            <person name="Juan-Salles C."/>
            <person name="Goldberg T.L."/>
        </authorList>
    </citation>
    <scope>NUCLEOTIDE SEQUENCE</scope>
    <source>
        <strain evidence="1">JB2</strain>
    </source>
</reference>
<sequence length="147" mass="17405">MTLIPEQIPSGEKFQNIDYKYLINNIKYDNVENTFDIRVETSYDVINKNMNLYLHYEINPYISVREAKQRSTNNGYYKYLIQRNIIKTKIHNNIKKYNDFDIKSRNGSNQIAKIQLKISSNTTVKEFIDNVSFYVVVVSDFINVTLK</sequence>
<gene>
    <name evidence="1" type="ORF">HH195_12105</name>
</gene>
<dbReference type="Proteomes" id="UP000594603">
    <property type="component" value="Plasmid p3"/>
</dbReference>
<keyword evidence="1" id="KW-0614">Plasmid</keyword>